<dbReference type="GO" id="GO:0015833">
    <property type="term" value="P:peptide transport"/>
    <property type="evidence" value="ECO:0007669"/>
    <property type="project" value="TreeGrafter"/>
</dbReference>
<reference evidence="5 6" key="1">
    <citation type="submission" date="2021-01" db="EMBL/GenBank/DDBJ databases">
        <title>Whole genome shotgun sequence of Planotetraspora phitsanulokensis NBRC 104273.</title>
        <authorList>
            <person name="Komaki H."/>
            <person name="Tamura T."/>
        </authorList>
    </citation>
    <scope>NUCLEOTIDE SEQUENCE [LARGE SCALE GENOMIC DNA]</scope>
    <source>
        <strain evidence="5 6">NBRC 104273</strain>
    </source>
</reference>
<evidence type="ECO:0000259" key="4">
    <source>
        <dbReference type="Pfam" id="PF00496"/>
    </source>
</evidence>
<gene>
    <name evidence="5" type="ORF">Pph01_85460</name>
</gene>
<dbReference type="InterPro" id="IPR039424">
    <property type="entry name" value="SBP_5"/>
</dbReference>
<dbReference type="InterPro" id="IPR006311">
    <property type="entry name" value="TAT_signal"/>
</dbReference>
<evidence type="ECO:0000256" key="1">
    <source>
        <dbReference type="ARBA" id="ARBA00005695"/>
    </source>
</evidence>
<dbReference type="InterPro" id="IPR030678">
    <property type="entry name" value="Peptide/Ni-bd"/>
</dbReference>
<name>A0A8J3UDL2_9ACTN</name>
<evidence type="ECO:0000256" key="2">
    <source>
        <dbReference type="ARBA" id="ARBA00022448"/>
    </source>
</evidence>
<proteinExistence type="inferred from homology"/>
<dbReference type="RefSeq" id="WP_239117419.1">
    <property type="nucleotide sequence ID" value="NZ_BAABHI010000011.1"/>
</dbReference>
<dbReference type="Pfam" id="PF00496">
    <property type="entry name" value="SBP_bac_5"/>
    <property type="match status" value="1"/>
</dbReference>
<accession>A0A8J3UDL2</accession>
<dbReference type="PIRSF" id="PIRSF002741">
    <property type="entry name" value="MppA"/>
    <property type="match status" value="1"/>
</dbReference>
<sequence>MPPMNPLLTRRSVLAGLGFTGAALLTGCTSAVSLQAGSPANETSKGGTLRAGIGQDLIPGNFFTNSNSGITTLIGLVYEGLIRYPNDRVAPTPRLATSWQMSADGRALTLTLRQGVTFHTGRPFTSKDVEFSLRTYAEPVWNGQLRSTAAAITSYDTSDPQKVVLHLAHPLGNIFDLLDTVPIVDSETFDGVGTGRQYVGTGPFRFVSWTPNSQLRFAKNPKYWQPGLPYLDNVNVSVVPDPTSLTSQLRSGQIDYAYGNSYLDIEQLAATKRFTKHQLAGAEQQIYVGTNITAPALSDIRVRQAIAYAIDRERIMSEVFRNSGYAVNLPWPKYSNAYDANKNTTYALDTAKASALVKEYGKPIAEIPLAYSAQVPLYRQTAQIVQANLQAVGIPVTLDPLDGAQFVKRLIGAEFPGMWTTFHSWAQYTPSTLTVSAYPFNAAKNSSHYSSAQYSSDATQAWQVADGGSEEAVGHYGRLSDDLLSALFLIEIGVVQPQWVTSNRLRGVSYTKRQELDLTRAALSV</sequence>
<protein>
    <submittedName>
        <fullName evidence="5">ABC transporter substrate-binding protein</fullName>
    </submittedName>
</protein>
<dbReference type="Gene3D" id="3.10.105.10">
    <property type="entry name" value="Dipeptide-binding Protein, Domain 3"/>
    <property type="match status" value="1"/>
</dbReference>
<dbReference type="InterPro" id="IPR000914">
    <property type="entry name" value="SBP_5_dom"/>
</dbReference>
<comment type="caution">
    <text evidence="5">The sequence shown here is derived from an EMBL/GenBank/DDBJ whole genome shotgun (WGS) entry which is preliminary data.</text>
</comment>
<dbReference type="PANTHER" id="PTHR30290">
    <property type="entry name" value="PERIPLASMIC BINDING COMPONENT OF ABC TRANSPORTER"/>
    <property type="match status" value="1"/>
</dbReference>
<comment type="similarity">
    <text evidence="1">Belongs to the bacterial solute-binding protein 5 family.</text>
</comment>
<keyword evidence="2" id="KW-0813">Transport</keyword>
<organism evidence="5 6">
    <name type="scientific">Planotetraspora phitsanulokensis</name>
    <dbReference type="NCBI Taxonomy" id="575192"/>
    <lineage>
        <taxon>Bacteria</taxon>
        <taxon>Bacillati</taxon>
        <taxon>Actinomycetota</taxon>
        <taxon>Actinomycetes</taxon>
        <taxon>Streptosporangiales</taxon>
        <taxon>Streptosporangiaceae</taxon>
        <taxon>Planotetraspora</taxon>
    </lineage>
</organism>
<keyword evidence="3" id="KW-0732">Signal</keyword>
<evidence type="ECO:0000313" key="6">
    <source>
        <dbReference type="Proteomes" id="UP000622547"/>
    </source>
</evidence>
<keyword evidence="6" id="KW-1185">Reference proteome</keyword>
<dbReference type="GO" id="GO:0043190">
    <property type="term" value="C:ATP-binding cassette (ABC) transporter complex"/>
    <property type="evidence" value="ECO:0007669"/>
    <property type="project" value="InterPro"/>
</dbReference>
<dbReference type="GO" id="GO:0042597">
    <property type="term" value="C:periplasmic space"/>
    <property type="evidence" value="ECO:0007669"/>
    <property type="project" value="UniProtKB-ARBA"/>
</dbReference>
<feature type="domain" description="Solute-binding protein family 5" evidence="4">
    <location>
        <begin position="91"/>
        <end position="433"/>
    </location>
</feature>
<dbReference type="Gene3D" id="3.40.190.10">
    <property type="entry name" value="Periplasmic binding protein-like II"/>
    <property type="match status" value="1"/>
</dbReference>
<dbReference type="PROSITE" id="PS51318">
    <property type="entry name" value="TAT"/>
    <property type="match status" value="1"/>
</dbReference>
<dbReference type="AlphaFoldDB" id="A0A8J3UDL2"/>
<dbReference type="GO" id="GO:1904680">
    <property type="term" value="F:peptide transmembrane transporter activity"/>
    <property type="evidence" value="ECO:0007669"/>
    <property type="project" value="TreeGrafter"/>
</dbReference>
<dbReference type="EMBL" id="BOOP01000067">
    <property type="protein sequence ID" value="GII43543.1"/>
    <property type="molecule type" value="Genomic_DNA"/>
</dbReference>
<dbReference type="Proteomes" id="UP000622547">
    <property type="component" value="Unassembled WGS sequence"/>
</dbReference>
<evidence type="ECO:0000313" key="5">
    <source>
        <dbReference type="EMBL" id="GII43543.1"/>
    </source>
</evidence>
<dbReference type="PANTHER" id="PTHR30290:SF9">
    <property type="entry name" value="OLIGOPEPTIDE-BINDING PROTEIN APPA"/>
    <property type="match status" value="1"/>
</dbReference>
<evidence type="ECO:0000256" key="3">
    <source>
        <dbReference type="ARBA" id="ARBA00022729"/>
    </source>
</evidence>
<dbReference type="SUPFAM" id="SSF53850">
    <property type="entry name" value="Periplasmic binding protein-like II"/>
    <property type="match status" value="1"/>
</dbReference>
<dbReference type="CDD" id="cd00995">
    <property type="entry name" value="PBP2_NikA_DppA_OppA_like"/>
    <property type="match status" value="1"/>
</dbReference>